<dbReference type="EMBL" id="KQ086142">
    <property type="protein sequence ID" value="KLO07389.1"/>
    <property type="molecule type" value="Genomic_DNA"/>
</dbReference>
<evidence type="ECO:0000256" key="1">
    <source>
        <dbReference type="SAM" id="MobiDB-lite"/>
    </source>
</evidence>
<evidence type="ECO:0000313" key="2">
    <source>
        <dbReference type="EMBL" id="KLO07389.1"/>
    </source>
</evidence>
<dbReference type="OrthoDB" id="4062651at2759"/>
<dbReference type="InParanoid" id="A0A0H2R695"/>
<reference evidence="2 3" key="1">
    <citation type="submission" date="2015-04" db="EMBL/GenBank/DDBJ databases">
        <title>Complete genome sequence of Schizopora paradoxa KUC8140, a cosmopolitan wood degrader in East Asia.</title>
        <authorList>
            <consortium name="DOE Joint Genome Institute"/>
            <person name="Min B."/>
            <person name="Park H."/>
            <person name="Jang Y."/>
            <person name="Kim J.-J."/>
            <person name="Kim K.H."/>
            <person name="Pangilinan J."/>
            <person name="Lipzen A."/>
            <person name="Riley R."/>
            <person name="Grigoriev I.V."/>
            <person name="Spatafora J.W."/>
            <person name="Choi I.-G."/>
        </authorList>
    </citation>
    <scope>NUCLEOTIDE SEQUENCE [LARGE SCALE GENOMIC DNA]</scope>
    <source>
        <strain evidence="2 3">KUC8140</strain>
    </source>
</reference>
<sequence>MASKTFTPSNAVDTTKERDWPASLGMLDWDSTRIVFTKRKLIEFLKYVDVTVDPNFSNISKLPRYAQFMNVTADEKDDGANAQETVVEDAGAAPNSYRASRRVRTAPGGASSDIFGLEGTEDDALSRAPPLQQSSVAKEEVITEEAATPQVTKSDDQPAASNVRPSRRVRTAPGGKDSLSELWGGADNDEEAFKPSRRVRQIPGGQDNLAGIL</sequence>
<name>A0A0H2R695_9AGAM</name>
<accession>A0A0H2R695</accession>
<keyword evidence="3" id="KW-1185">Reference proteome</keyword>
<gene>
    <name evidence="2" type="ORF">SCHPADRAFT_945328</name>
</gene>
<evidence type="ECO:0000313" key="3">
    <source>
        <dbReference type="Proteomes" id="UP000053477"/>
    </source>
</evidence>
<dbReference type="AlphaFoldDB" id="A0A0H2R695"/>
<protein>
    <submittedName>
        <fullName evidence="2">Uncharacterized protein</fullName>
    </submittedName>
</protein>
<feature type="region of interest" description="Disordered" evidence="1">
    <location>
        <begin position="88"/>
        <end position="213"/>
    </location>
</feature>
<proteinExistence type="predicted"/>
<dbReference type="Proteomes" id="UP000053477">
    <property type="component" value="Unassembled WGS sequence"/>
</dbReference>
<organism evidence="2 3">
    <name type="scientific">Schizopora paradoxa</name>
    <dbReference type="NCBI Taxonomy" id="27342"/>
    <lineage>
        <taxon>Eukaryota</taxon>
        <taxon>Fungi</taxon>
        <taxon>Dikarya</taxon>
        <taxon>Basidiomycota</taxon>
        <taxon>Agaricomycotina</taxon>
        <taxon>Agaricomycetes</taxon>
        <taxon>Hymenochaetales</taxon>
        <taxon>Schizoporaceae</taxon>
        <taxon>Schizopora</taxon>
    </lineage>
</organism>